<gene>
    <name evidence="2" type="ORF">CV021_05145</name>
</gene>
<comment type="caution">
    <text evidence="2">The sequence shown here is derived from an EMBL/GenBank/DDBJ whole genome shotgun (WGS) entry which is preliminary data.</text>
</comment>
<accession>A0A7Z1SD71</accession>
<evidence type="ECO:0000313" key="2">
    <source>
        <dbReference type="EMBL" id="PPJ75326.1"/>
    </source>
</evidence>
<dbReference type="Proteomes" id="UP000238775">
    <property type="component" value="Unassembled WGS sequence"/>
</dbReference>
<name>A0A7Z1SD71_STAAU</name>
<feature type="region of interest" description="Disordered" evidence="1">
    <location>
        <begin position="29"/>
        <end position="64"/>
    </location>
</feature>
<reference evidence="2 3" key="1">
    <citation type="submission" date="2017-11" db="EMBL/GenBank/DDBJ databases">
        <authorList>
            <person name="Founou R.C."/>
            <person name="Founou L."/>
            <person name="Allam M."/>
            <person name="Ismail A."/>
            <person name="Essack S.Y."/>
        </authorList>
    </citation>
    <scope>NUCLEOTIDE SEQUENCE [LARGE SCALE GENOMIC DNA]</scope>
    <source>
        <strain evidence="2 3">G703N2B1</strain>
    </source>
</reference>
<organism evidence="2 3">
    <name type="scientific">Staphylococcus aureus</name>
    <dbReference type="NCBI Taxonomy" id="1280"/>
    <lineage>
        <taxon>Bacteria</taxon>
        <taxon>Bacillati</taxon>
        <taxon>Bacillota</taxon>
        <taxon>Bacilli</taxon>
        <taxon>Bacillales</taxon>
        <taxon>Staphylococcaceae</taxon>
        <taxon>Staphylococcus</taxon>
    </lineage>
</organism>
<dbReference type="EMBL" id="PGWZ01000340">
    <property type="protein sequence ID" value="PPJ75326.1"/>
    <property type="molecule type" value="Genomic_DNA"/>
</dbReference>
<proteinExistence type="predicted"/>
<evidence type="ECO:0008006" key="4">
    <source>
        <dbReference type="Google" id="ProtNLM"/>
    </source>
</evidence>
<dbReference type="AlphaFoldDB" id="A0A7Z1SD71"/>
<evidence type="ECO:0000313" key="3">
    <source>
        <dbReference type="Proteomes" id="UP000238775"/>
    </source>
</evidence>
<protein>
    <recommendedName>
        <fullName evidence="4">Nitrogen regulation protein NIFR3</fullName>
    </recommendedName>
</protein>
<sequence>MTVVLDFLYYSLSNQQLVSNKTILNQKHNQHHNPAGVDYGAPTWRISKRNSTDNASWAGPQHRS</sequence>
<evidence type="ECO:0000256" key="1">
    <source>
        <dbReference type="SAM" id="MobiDB-lite"/>
    </source>
</evidence>